<dbReference type="InterPro" id="IPR035905">
    <property type="entry name" value="Barstar-like_sf"/>
</dbReference>
<organism evidence="4 5">
    <name type="scientific">Pelistega ratti</name>
    <dbReference type="NCBI Taxonomy" id="2652177"/>
    <lineage>
        <taxon>Bacteria</taxon>
        <taxon>Pseudomonadati</taxon>
        <taxon>Pseudomonadota</taxon>
        <taxon>Betaproteobacteria</taxon>
        <taxon>Burkholderiales</taxon>
        <taxon>Alcaligenaceae</taxon>
        <taxon>Pelistega</taxon>
    </lineage>
</organism>
<evidence type="ECO:0000313" key="5">
    <source>
        <dbReference type="Proteomes" id="UP000477651"/>
    </source>
</evidence>
<dbReference type="AlphaFoldDB" id="A0A6L9Y3N7"/>
<accession>A0A6L9Y3N7</accession>
<dbReference type="Gene3D" id="3.30.370.10">
    <property type="entry name" value="Barstar-like"/>
    <property type="match status" value="1"/>
</dbReference>
<keyword evidence="5" id="KW-1185">Reference proteome</keyword>
<comment type="caution">
    <text evidence="4">The sequence shown here is derived from an EMBL/GenBank/DDBJ whole genome shotgun (WGS) entry which is preliminary data.</text>
</comment>
<name>A0A6L9Y3N7_9BURK</name>
<dbReference type="Pfam" id="PF01337">
    <property type="entry name" value="Barstar"/>
    <property type="match status" value="1"/>
</dbReference>
<sequence>MSKKMNIAQALEKSGELPKALLSQYEEVLLHAHQQGLAIFKVDCSKARNLSALLRAFAKAVDYPVFFGKDTDALLDCLSETLDEQKKGYLLWIQSFHSGDPDLAQDAQKVLSVLKEASQYANDKQKVLTYIVEHSGKHSAPEPGIAPAPYAESLLPQ</sequence>
<feature type="region of interest" description="Disordered" evidence="2">
    <location>
        <begin position="137"/>
        <end position="157"/>
    </location>
</feature>
<evidence type="ECO:0000256" key="1">
    <source>
        <dbReference type="ARBA" id="ARBA00006845"/>
    </source>
</evidence>
<gene>
    <name evidence="4" type="ORF">F9B74_00220</name>
</gene>
<evidence type="ECO:0000313" key="4">
    <source>
        <dbReference type="EMBL" id="NEN74755.1"/>
    </source>
</evidence>
<evidence type="ECO:0000256" key="2">
    <source>
        <dbReference type="SAM" id="MobiDB-lite"/>
    </source>
</evidence>
<comment type="similarity">
    <text evidence="1">Belongs to the barstar family.</text>
</comment>
<feature type="domain" description="Barstar (barnase inhibitor)" evidence="3">
    <location>
        <begin position="39"/>
        <end position="131"/>
    </location>
</feature>
<dbReference type="InterPro" id="IPR000468">
    <property type="entry name" value="Barstar"/>
</dbReference>
<dbReference type="SUPFAM" id="SSF52038">
    <property type="entry name" value="Barstar-related"/>
    <property type="match status" value="1"/>
</dbReference>
<protein>
    <submittedName>
        <fullName evidence="4">Barstar family protein</fullName>
    </submittedName>
</protein>
<dbReference type="Proteomes" id="UP000477651">
    <property type="component" value="Unassembled WGS sequence"/>
</dbReference>
<proteinExistence type="inferred from homology"/>
<dbReference type="EMBL" id="JAAGYR010000001">
    <property type="protein sequence ID" value="NEN74755.1"/>
    <property type="molecule type" value="Genomic_DNA"/>
</dbReference>
<reference evidence="4 5" key="1">
    <citation type="submission" date="2020-02" db="EMBL/GenBank/DDBJ databases">
        <title>Pelistega sp. NLN82 were isolated from wild rodents of the Hainan Island.</title>
        <authorList>
            <person name="Niu N."/>
            <person name="Zhou J."/>
        </authorList>
    </citation>
    <scope>NUCLEOTIDE SEQUENCE [LARGE SCALE GENOMIC DNA]</scope>
    <source>
        <strain evidence="4 5">NLN82</strain>
    </source>
</reference>
<evidence type="ECO:0000259" key="3">
    <source>
        <dbReference type="Pfam" id="PF01337"/>
    </source>
</evidence>
<dbReference type="RefSeq" id="WP_159991139.1">
    <property type="nucleotide sequence ID" value="NZ_CP047165.1"/>
</dbReference>